<dbReference type="PANTHER" id="PTHR43080:SF2">
    <property type="entry name" value="CBS DOMAIN-CONTAINING PROTEIN"/>
    <property type="match status" value="1"/>
</dbReference>
<keyword evidence="5" id="KW-1185">Reference proteome</keyword>
<sequence>MALDKQDFLAALQDYSEDPPILLDELWRLYQSALHYARLREQASHPLSELMHTPVTTISPDHLLAEASQLILEQQISGLPVIENNRLVGIITEGDLMAEFGVPARTPQTSRVKKALDSWLHPHMLHTSSATTKVREMMTHTVVTAEPNDTLGQGLELLRRHQVTRLVIVDKQHQVVGIVTRSDILRFTSAAPHTTPPPPTASAS</sequence>
<dbReference type="InterPro" id="IPR000644">
    <property type="entry name" value="CBS_dom"/>
</dbReference>
<gene>
    <name evidence="4" type="ORF">SAMN02745130_01233</name>
</gene>
<dbReference type="OrthoDB" id="9811720at2"/>
<dbReference type="SUPFAM" id="SSF54631">
    <property type="entry name" value="CBS-domain pair"/>
    <property type="match status" value="1"/>
</dbReference>
<proteinExistence type="predicted"/>
<dbReference type="Proteomes" id="UP000190460">
    <property type="component" value="Unassembled WGS sequence"/>
</dbReference>
<protein>
    <submittedName>
        <fullName evidence="4">CBS domain-containing protein</fullName>
    </submittedName>
</protein>
<evidence type="ECO:0000259" key="3">
    <source>
        <dbReference type="PROSITE" id="PS51371"/>
    </source>
</evidence>
<dbReference type="AlphaFoldDB" id="A0A1T4W927"/>
<evidence type="ECO:0000256" key="1">
    <source>
        <dbReference type="ARBA" id="ARBA00023122"/>
    </source>
</evidence>
<dbReference type="InterPro" id="IPR051257">
    <property type="entry name" value="Diverse_CBS-Domain"/>
</dbReference>
<organism evidence="4 5">
    <name type="scientific">Thiothrix eikelboomii</name>
    <dbReference type="NCBI Taxonomy" id="92487"/>
    <lineage>
        <taxon>Bacteria</taxon>
        <taxon>Pseudomonadati</taxon>
        <taxon>Pseudomonadota</taxon>
        <taxon>Gammaproteobacteria</taxon>
        <taxon>Thiotrichales</taxon>
        <taxon>Thiotrichaceae</taxon>
        <taxon>Thiothrix</taxon>
    </lineage>
</organism>
<keyword evidence="1 2" id="KW-0129">CBS domain</keyword>
<feature type="domain" description="CBS" evidence="3">
    <location>
        <begin position="138"/>
        <end position="195"/>
    </location>
</feature>
<reference evidence="4 5" key="1">
    <citation type="submission" date="2017-02" db="EMBL/GenBank/DDBJ databases">
        <authorList>
            <person name="Peterson S.W."/>
        </authorList>
    </citation>
    <scope>NUCLEOTIDE SEQUENCE [LARGE SCALE GENOMIC DNA]</scope>
    <source>
        <strain evidence="4 5">ATCC 49788</strain>
    </source>
</reference>
<evidence type="ECO:0000313" key="5">
    <source>
        <dbReference type="Proteomes" id="UP000190460"/>
    </source>
</evidence>
<dbReference type="Gene3D" id="3.10.580.10">
    <property type="entry name" value="CBS-domain"/>
    <property type="match status" value="1"/>
</dbReference>
<evidence type="ECO:0000256" key="2">
    <source>
        <dbReference type="PROSITE-ProRule" id="PRU00703"/>
    </source>
</evidence>
<dbReference type="PANTHER" id="PTHR43080">
    <property type="entry name" value="CBS DOMAIN-CONTAINING PROTEIN CBSX3, MITOCHONDRIAL"/>
    <property type="match status" value="1"/>
</dbReference>
<name>A0A1T4W927_9GAMM</name>
<dbReference type="Pfam" id="PF00571">
    <property type="entry name" value="CBS"/>
    <property type="match status" value="2"/>
</dbReference>
<dbReference type="InterPro" id="IPR046342">
    <property type="entry name" value="CBS_dom_sf"/>
</dbReference>
<dbReference type="RefSeq" id="WP_078921709.1">
    <property type="nucleotide sequence ID" value="NZ_FUYB01000004.1"/>
</dbReference>
<feature type="domain" description="CBS" evidence="3">
    <location>
        <begin position="51"/>
        <end position="106"/>
    </location>
</feature>
<dbReference type="EMBL" id="FUYB01000004">
    <property type="protein sequence ID" value="SKA73495.1"/>
    <property type="molecule type" value="Genomic_DNA"/>
</dbReference>
<dbReference type="PROSITE" id="PS51371">
    <property type="entry name" value="CBS"/>
    <property type="match status" value="2"/>
</dbReference>
<evidence type="ECO:0000313" key="4">
    <source>
        <dbReference type="EMBL" id="SKA73495.1"/>
    </source>
</evidence>
<accession>A0A1T4W927</accession>
<dbReference type="SMART" id="SM00116">
    <property type="entry name" value="CBS"/>
    <property type="match status" value="2"/>
</dbReference>
<dbReference type="STRING" id="92487.SAMN02745130_01233"/>